<comment type="caution">
    <text evidence="2">The sequence shown here is derived from an EMBL/GenBank/DDBJ whole genome shotgun (WGS) entry which is preliminary data.</text>
</comment>
<organism evidence="2 3">
    <name type="scientific">Candidatus Thermochlorobacter aerophilus</name>
    <dbReference type="NCBI Taxonomy" id="1868324"/>
    <lineage>
        <taxon>Bacteria</taxon>
        <taxon>Pseudomonadati</taxon>
        <taxon>Chlorobiota</taxon>
        <taxon>Chlorobiia</taxon>
        <taxon>Chlorobiales</taxon>
        <taxon>Candidatus Thermochlorobacteriaceae</taxon>
        <taxon>Candidatus Thermochlorobacter</taxon>
    </lineage>
</organism>
<keyword evidence="1" id="KW-1133">Transmembrane helix</keyword>
<evidence type="ECO:0000313" key="3">
    <source>
        <dbReference type="Proteomes" id="UP000266389"/>
    </source>
</evidence>
<evidence type="ECO:0000313" key="2">
    <source>
        <dbReference type="EMBL" id="RFM24753.1"/>
    </source>
</evidence>
<evidence type="ECO:0008006" key="4">
    <source>
        <dbReference type="Google" id="ProtNLM"/>
    </source>
</evidence>
<proteinExistence type="predicted"/>
<dbReference type="AlphaFoldDB" id="A0A395M1T0"/>
<feature type="transmembrane region" description="Helical" evidence="1">
    <location>
        <begin position="133"/>
        <end position="150"/>
    </location>
</feature>
<evidence type="ECO:0000256" key="1">
    <source>
        <dbReference type="SAM" id="Phobius"/>
    </source>
</evidence>
<accession>A0A395M1T0</accession>
<protein>
    <recommendedName>
        <fullName evidence="4">DoxX family protein</fullName>
    </recommendedName>
</protein>
<feature type="transmembrane region" description="Helical" evidence="1">
    <location>
        <begin position="79"/>
        <end position="100"/>
    </location>
</feature>
<gene>
    <name evidence="2" type="ORF">D0433_03840</name>
</gene>
<sequence length="162" mass="18212">MPEEPDNENAQVREQTPLSPEEQALYQKFQRLRAMAFFAALLMMLFGFSHAYESLATLFGDSETLTQIFGYNKERVQSAAFVTLGFGIFEILCAFGTIRLNYLGWRAGFFVTVGMMLNSFVTSMVLYNTVISLRSAVAVVLTPLILLLLYKARALFPPPETT</sequence>
<keyword evidence="1" id="KW-0472">Membrane</keyword>
<keyword evidence="1" id="KW-0812">Transmembrane</keyword>
<reference evidence="2 3" key="1">
    <citation type="journal article" date="2011" name="ISME J.">
        <title>Community ecology of hot spring cyanobacterial mats: predominant populations and their functional potential.</title>
        <authorList>
            <person name="Klatt C.G."/>
            <person name="Wood J.M."/>
            <person name="Rusch D.B."/>
            <person name="Bateson M.M."/>
            <person name="Hamamura N."/>
            <person name="Heidelberg J.F."/>
            <person name="Grossman A.R."/>
            <person name="Bhaya D."/>
            <person name="Cohan F.M."/>
            <person name="Kuhl M."/>
            <person name="Bryant D.A."/>
            <person name="Ward D.M."/>
        </authorList>
    </citation>
    <scope>NUCLEOTIDE SEQUENCE [LARGE SCALE GENOMIC DNA]</scope>
    <source>
        <strain evidence="2">OS</strain>
    </source>
</reference>
<dbReference type="EMBL" id="PHFL01000026">
    <property type="protein sequence ID" value="RFM24753.1"/>
    <property type="molecule type" value="Genomic_DNA"/>
</dbReference>
<dbReference type="Proteomes" id="UP000266389">
    <property type="component" value="Unassembled WGS sequence"/>
</dbReference>
<name>A0A395M1T0_9BACT</name>
<feature type="transmembrane region" description="Helical" evidence="1">
    <location>
        <begin position="34"/>
        <end position="52"/>
    </location>
</feature>
<feature type="transmembrane region" description="Helical" evidence="1">
    <location>
        <begin position="107"/>
        <end position="127"/>
    </location>
</feature>